<dbReference type="Proteomes" id="UP001152320">
    <property type="component" value="Chromosome 1"/>
</dbReference>
<name>A0A9Q1CPT6_HOLLE</name>
<dbReference type="EMBL" id="JAIZAY010000001">
    <property type="protein sequence ID" value="KAJ8048399.1"/>
    <property type="molecule type" value="Genomic_DNA"/>
</dbReference>
<reference evidence="2" key="1">
    <citation type="submission" date="2021-10" db="EMBL/GenBank/DDBJ databases">
        <title>Tropical sea cucumber genome reveals ecological adaptation and Cuvierian tubules defense mechanism.</title>
        <authorList>
            <person name="Chen T."/>
        </authorList>
    </citation>
    <scope>NUCLEOTIDE SEQUENCE</scope>
    <source>
        <strain evidence="2">Nanhai2018</strain>
        <tissue evidence="2">Muscle</tissue>
    </source>
</reference>
<comment type="caution">
    <text evidence="2">The sequence shown here is derived from an EMBL/GenBank/DDBJ whole genome shotgun (WGS) entry which is preliminary data.</text>
</comment>
<evidence type="ECO:0000313" key="3">
    <source>
        <dbReference type="Proteomes" id="UP001152320"/>
    </source>
</evidence>
<gene>
    <name evidence="2" type="ORF">HOLleu_00696</name>
</gene>
<keyword evidence="3" id="KW-1185">Reference proteome</keyword>
<accession>A0A9Q1CPT6</accession>
<dbReference type="AlphaFoldDB" id="A0A9Q1CPT6"/>
<dbReference type="OrthoDB" id="5984255at2759"/>
<evidence type="ECO:0000313" key="2">
    <source>
        <dbReference type="EMBL" id="KAJ8048399.1"/>
    </source>
</evidence>
<protein>
    <recommendedName>
        <fullName evidence="4">MADF domain-containing protein</fullName>
    </recommendedName>
</protein>
<evidence type="ECO:0008006" key="4">
    <source>
        <dbReference type="Google" id="ProtNLM"/>
    </source>
</evidence>
<feature type="region of interest" description="Disordered" evidence="1">
    <location>
        <begin position="106"/>
        <end position="132"/>
    </location>
</feature>
<proteinExistence type="predicted"/>
<organism evidence="2 3">
    <name type="scientific">Holothuria leucospilota</name>
    <name type="common">Black long sea cucumber</name>
    <name type="synonym">Mertensiothuria leucospilota</name>
    <dbReference type="NCBI Taxonomy" id="206669"/>
    <lineage>
        <taxon>Eukaryota</taxon>
        <taxon>Metazoa</taxon>
        <taxon>Echinodermata</taxon>
        <taxon>Eleutherozoa</taxon>
        <taxon>Echinozoa</taxon>
        <taxon>Holothuroidea</taxon>
        <taxon>Aspidochirotacea</taxon>
        <taxon>Aspidochirotida</taxon>
        <taxon>Holothuriidae</taxon>
        <taxon>Holothuria</taxon>
    </lineage>
</organism>
<sequence length="168" mass="18483">MWKNLKDSYRQATNAELKRMKSGSGAISKKPWNFMGLMSFLKPFVSTESGSCSNVLVPPNAEYDSDVEVVQAAAMQCVVHQEDSQEEDTESQDDIVPEMEARLEFSSSRSSMAIPPAVTPKHVGNAVGRKRKTATDDIDRSLLDFIAKAEQTQASLLEKVTPEPSADN</sequence>
<evidence type="ECO:0000256" key="1">
    <source>
        <dbReference type="SAM" id="MobiDB-lite"/>
    </source>
</evidence>